<reference evidence="2" key="1">
    <citation type="journal article" date="2007" name="Nature">
        <title>The grapevine genome sequence suggests ancestral hexaploidization in major angiosperm phyla.</title>
        <authorList>
            <consortium name="The French-Italian Public Consortium for Grapevine Genome Characterization."/>
            <person name="Jaillon O."/>
            <person name="Aury J.-M."/>
            <person name="Noel B."/>
            <person name="Policriti A."/>
            <person name="Clepet C."/>
            <person name="Casagrande A."/>
            <person name="Choisne N."/>
            <person name="Aubourg S."/>
            <person name="Vitulo N."/>
            <person name="Jubin C."/>
            <person name="Vezzi A."/>
            <person name="Legeai F."/>
            <person name="Hugueney P."/>
            <person name="Dasilva C."/>
            <person name="Horner D."/>
            <person name="Mica E."/>
            <person name="Jublot D."/>
            <person name="Poulain J."/>
            <person name="Bruyere C."/>
            <person name="Billault A."/>
            <person name="Segurens B."/>
            <person name="Gouyvenoux M."/>
            <person name="Ugarte E."/>
            <person name="Cattonaro F."/>
            <person name="Anthouard V."/>
            <person name="Vico V."/>
            <person name="Del Fabbro C."/>
            <person name="Alaux M."/>
            <person name="Di Gaspero G."/>
            <person name="Dumas V."/>
            <person name="Felice N."/>
            <person name="Paillard S."/>
            <person name="Juman I."/>
            <person name="Moroldo M."/>
            <person name="Scalabrin S."/>
            <person name="Canaguier A."/>
            <person name="Le Clainche I."/>
            <person name="Malacrida G."/>
            <person name="Durand E."/>
            <person name="Pesole G."/>
            <person name="Laucou V."/>
            <person name="Chatelet P."/>
            <person name="Merdinoglu D."/>
            <person name="Delledonne M."/>
            <person name="Pezzotti M."/>
            <person name="Lecharny A."/>
            <person name="Scarpelli C."/>
            <person name="Artiguenave F."/>
            <person name="Pe M.E."/>
            <person name="Valle G."/>
            <person name="Morgante M."/>
            <person name="Caboche M."/>
            <person name="Adam-Blondon A.-F."/>
            <person name="Weissenbach J."/>
            <person name="Quetier F."/>
            <person name="Wincker P."/>
        </authorList>
    </citation>
    <scope>NUCLEOTIDE SEQUENCE [LARGE SCALE GENOMIC DNA]</scope>
    <source>
        <strain evidence="2">cv. Pinot noir / PN40024</strain>
    </source>
</reference>
<gene>
    <name evidence="1" type="ordered locus">VIT_06s0004g08470</name>
</gene>
<sequence>MQQSALQQLGMMQQHAWRPQRGLPESSASNLRAWLITALPSSADELDQEAGLKLVYKCAGASLEAHGRREYKEEMGDADMGAPGETQTEYGIVKLSRDQGPSAEECSSLFPDGIVQSYGGSDRLMAAPAAGHHMSELGRFGSGTGVSLPLGLQHCEGGSLSISGGGHHGFAGMGEDDMYNPPSSFFSGY</sequence>
<evidence type="ECO:0000313" key="1">
    <source>
        <dbReference type="EMBL" id="CCB43376.1"/>
    </source>
</evidence>
<keyword evidence="2" id="KW-1185">Reference proteome</keyword>
<dbReference type="Proteomes" id="UP000009183">
    <property type="component" value="Chromosome 6"/>
</dbReference>
<proteinExistence type="predicted"/>
<organism evidence="1 2">
    <name type="scientific">Vitis vinifera</name>
    <name type="common">Grape</name>
    <dbReference type="NCBI Taxonomy" id="29760"/>
    <lineage>
        <taxon>Eukaryota</taxon>
        <taxon>Viridiplantae</taxon>
        <taxon>Streptophyta</taxon>
        <taxon>Embryophyta</taxon>
        <taxon>Tracheophyta</taxon>
        <taxon>Spermatophyta</taxon>
        <taxon>Magnoliopsida</taxon>
        <taxon>eudicotyledons</taxon>
        <taxon>Gunneridae</taxon>
        <taxon>Pentapetalae</taxon>
        <taxon>rosids</taxon>
        <taxon>Vitales</taxon>
        <taxon>Vitaceae</taxon>
        <taxon>Viteae</taxon>
        <taxon>Vitis</taxon>
    </lineage>
</organism>
<protein>
    <submittedName>
        <fullName evidence="1">Uncharacterized protein</fullName>
    </submittedName>
</protein>
<dbReference type="InParanoid" id="F6GU60"/>
<accession>F6GU60</accession>
<dbReference type="eggNOG" id="KOG0773">
    <property type="taxonomic scope" value="Eukaryota"/>
</dbReference>
<evidence type="ECO:0000313" key="2">
    <source>
        <dbReference type="Proteomes" id="UP000009183"/>
    </source>
</evidence>
<dbReference type="EMBL" id="FN594951">
    <property type="protein sequence ID" value="CCB43376.1"/>
    <property type="molecule type" value="Genomic_DNA"/>
</dbReference>
<dbReference type="PaxDb" id="29760-VIT_06s0004g08470.t01"/>
<dbReference type="AlphaFoldDB" id="F6GU60"/>
<dbReference type="HOGENOM" id="CLU_1436813_0_0_1"/>
<dbReference type="OrthoDB" id="10056939at2759"/>
<name>F6GU60_VITVI</name>